<comment type="caution">
    <text evidence="2">The sequence shown here is derived from an EMBL/GenBank/DDBJ whole genome shotgun (WGS) entry which is preliminary data.</text>
</comment>
<dbReference type="PANTHER" id="PTHR31876:SF26">
    <property type="entry name" value="PROTEIN LIKE COV 2"/>
    <property type="match status" value="1"/>
</dbReference>
<gene>
    <name evidence="2" type="ORF">ARC20_01680</name>
</gene>
<organism evidence="2 3">
    <name type="scientific">Stenotrophomonas panacihumi</name>
    <dbReference type="NCBI Taxonomy" id="676599"/>
    <lineage>
        <taxon>Bacteria</taxon>
        <taxon>Pseudomonadati</taxon>
        <taxon>Pseudomonadota</taxon>
        <taxon>Gammaproteobacteria</taxon>
        <taxon>Lysobacterales</taxon>
        <taxon>Lysobacteraceae</taxon>
        <taxon>Stenotrophomonas</taxon>
    </lineage>
</organism>
<feature type="transmembrane region" description="Helical" evidence="1">
    <location>
        <begin position="71"/>
        <end position="94"/>
    </location>
</feature>
<accession>A0A0R0A1Q2</accession>
<keyword evidence="1" id="KW-0472">Membrane</keyword>
<reference evidence="2 3" key="1">
    <citation type="submission" date="2015-10" db="EMBL/GenBank/DDBJ databases">
        <title>Genome sequencing and analysis of members of genus Stenotrophomonas.</title>
        <authorList>
            <person name="Patil P.P."/>
            <person name="Midha S."/>
            <person name="Patil P.B."/>
        </authorList>
    </citation>
    <scope>NUCLEOTIDE SEQUENCE [LARGE SCALE GENOMIC DNA]</scope>
    <source>
        <strain evidence="2 3">JCM 16536</strain>
    </source>
</reference>
<dbReference type="Pfam" id="PF04367">
    <property type="entry name" value="DUF502"/>
    <property type="match status" value="1"/>
</dbReference>
<dbReference type="STRING" id="676599.ARC20_01680"/>
<dbReference type="Proteomes" id="UP000051802">
    <property type="component" value="Unassembled WGS sequence"/>
</dbReference>
<dbReference type="EMBL" id="LLXU01000109">
    <property type="protein sequence ID" value="KRG39163.1"/>
    <property type="molecule type" value="Genomic_DNA"/>
</dbReference>
<evidence type="ECO:0008006" key="4">
    <source>
        <dbReference type="Google" id="ProtNLM"/>
    </source>
</evidence>
<dbReference type="PANTHER" id="PTHR31876">
    <property type="entry name" value="COV-LIKE PROTEIN 1"/>
    <property type="match status" value="1"/>
</dbReference>
<dbReference type="OrthoDB" id="9780267at2"/>
<keyword evidence="1" id="KW-0812">Transmembrane</keyword>
<sequence>MSPAETASSPPRPSLQRIFLTGLLTLLPVWLTWVVVKFVFLLLSGISAPWVAPLSEQIAHALPGSLDWVQAVWVQNTIALVATVLVILFVGVLSRRVVGQQLLRWFEAVMRRIPLASVVYDSARKLLDILQTQPGSTQRVVLIDFPHRDMKSVGLVTRVIREHGTGRELAAVYVPTTPNPTSGYLEIVPVELLTPTDWSVDQAMSFIISGGAVSPETVPFTRTADRA</sequence>
<name>A0A0R0A1Q2_9GAMM</name>
<keyword evidence="1" id="KW-1133">Transmembrane helix</keyword>
<proteinExistence type="predicted"/>
<evidence type="ECO:0000313" key="2">
    <source>
        <dbReference type="EMBL" id="KRG39163.1"/>
    </source>
</evidence>
<dbReference type="RefSeq" id="WP_057648287.1">
    <property type="nucleotide sequence ID" value="NZ_LLXU01000109.1"/>
</dbReference>
<dbReference type="AlphaFoldDB" id="A0A0R0A1Q2"/>
<protein>
    <recommendedName>
        <fullName evidence="4">DUF502 domain-containing protein</fullName>
    </recommendedName>
</protein>
<dbReference type="InterPro" id="IPR007462">
    <property type="entry name" value="COV1-like"/>
</dbReference>
<feature type="transmembrane region" description="Helical" evidence="1">
    <location>
        <begin position="18"/>
        <end position="51"/>
    </location>
</feature>
<evidence type="ECO:0000256" key="1">
    <source>
        <dbReference type="SAM" id="Phobius"/>
    </source>
</evidence>
<evidence type="ECO:0000313" key="3">
    <source>
        <dbReference type="Proteomes" id="UP000051802"/>
    </source>
</evidence>
<keyword evidence="3" id="KW-1185">Reference proteome</keyword>